<organism evidence="2 3">
    <name type="scientific">Polynucleobacter tropicus</name>
    <dbReference type="NCBI Taxonomy" id="1743174"/>
    <lineage>
        <taxon>Bacteria</taxon>
        <taxon>Pseudomonadati</taxon>
        <taxon>Pseudomonadota</taxon>
        <taxon>Betaproteobacteria</taxon>
        <taxon>Burkholderiales</taxon>
        <taxon>Burkholderiaceae</taxon>
        <taxon>Polynucleobacter</taxon>
    </lineage>
</organism>
<dbReference type="InterPro" id="IPR036390">
    <property type="entry name" value="WH_DNA-bd_sf"/>
</dbReference>
<dbReference type="InterPro" id="IPR000595">
    <property type="entry name" value="cNMP-bd_dom"/>
</dbReference>
<dbReference type="Gene3D" id="2.60.120.10">
    <property type="entry name" value="Jelly Rolls"/>
    <property type="match status" value="1"/>
</dbReference>
<accession>A0A6M9PUB4</accession>
<sequence length="200" mass="22585">MDLYIPDLLKNLLPKELLSECHSRSFNKGDHLFHQGKKPDYMFFIVSGEVILTRANKHGEPITLQRCKGGFVSEASLLTDVYHCDAIATHSGLSITLPIHSLRKALMDSNFSLKWVQLLSKEIMRLRTQSERLGMKDIKSKLIHLIETDGKAGTLHLQSDLKSMASEIGVTHEALYRAISTLEKEGLLVRHPDSLELIRN</sequence>
<dbReference type="Proteomes" id="UP000503312">
    <property type="component" value="Chromosome"/>
</dbReference>
<dbReference type="RefSeq" id="WP_173955291.1">
    <property type="nucleotide sequence ID" value="NZ_CP028942.1"/>
</dbReference>
<dbReference type="SUPFAM" id="SSF51206">
    <property type="entry name" value="cAMP-binding domain-like"/>
    <property type="match status" value="1"/>
</dbReference>
<gene>
    <name evidence="2" type="ORF">DCO17_02780</name>
</gene>
<name>A0A6M9PUB4_9BURK</name>
<dbReference type="PROSITE" id="PS50042">
    <property type="entry name" value="CNMP_BINDING_3"/>
    <property type="match status" value="1"/>
</dbReference>
<proteinExistence type="predicted"/>
<dbReference type="Pfam" id="PF00027">
    <property type="entry name" value="cNMP_binding"/>
    <property type="match status" value="1"/>
</dbReference>
<dbReference type="InterPro" id="IPR018490">
    <property type="entry name" value="cNMP-bd_dom_sf"/>
</dbReference>
<evidence type="ECO:0000259" key="1">
    <source>
        <dbReference type="PROSITE" id="PS50042"/>
    </source>
</evidence>
<dbReference type="SUPFAM" id="SSF46785">
    <property type="entry name" value="Winged helix' DNA-binding domain"/>
    <property type="match status" value="1"/>
</dbReference>
<protein>
    <recommendedName>
        <fullName evidence="1">Cyclic nucleotide-binding domain-containing protein</fullName>
    </recommendedName>
</protein>
<dbReference type="KEGG" id="ptrp:DCO17_02780"/>
<evidence type="ECO:0000313" key="2">
    <source>
        <dbReference type="EMBL" id="QKM64249.1"/>
    </source>
</evidence>
<dbReference type="CDD" id="cd00038">
    <property type="entry name" value="CAP_ED"/>
    <property type="match status" value="1"/>
</dbReference>
<evidence type="ECO:0000313" key="3">
    <source>
        <dbReference type="Proteomes" id="UP000503312"/>
    </source>
</evidence>
<reference evidence="2 3" key="1">
    <citation type="submission" date="2018-04" db="EMBL/GenBank/DDBJ databases">
        <title>Polynucleobacter sp. UH21B genome.</title>
        <authorList>
            <person name="Hahn M.W."/>
        </authorList>
    </citation>
    <scope>NUCLEOTIDE SEQUENCE [LARGE SCALE GENOMIC DNA]</scope>
    <source>
        <strain evidence="2 3">MWH-UH21B</strain>
    </source>
</reference>
<dbReference type="EMBL" id="CP028942">
    <property type="protein sequence ID" value="QKM64249.1"/>
    <property type="molecule type" value="Genomic_DNA"/>
</dbReference>
<keyword evidence="3" id="KW-1185">Reference proteome</keyword>
<dbReference type="AlphaFoldDB" id="A0A6M9PUB4"/>
<feature type="domain" description="Cyclic nucleotide-binding" evidence="1">
    <location>
        <begin position="16"/>
        <end position="80"/>
    </location>
</feature>
<dbReference type="InterPro" id="IPR014710">
    <property type="entry name" value="RmlC-like_jellyroll"/>
</dbReference>